<sequence>MTRYATVLIAAALLAACDSGQNPAPPVQNDIMVRSAQQKQLMDLNDLDRAIALKRAIVGQGLRCEQIVSTGYVTRYKDMDVWTAKCSDDREWSLFVGANDSVQVRLCDDNEKIGLPACKIEPGTEGGTGLEQLNSKNAN</sequence>
<dbReference type="AlphaFoldDB" id="A0A418PY77"/>
<dbReference type="EMBL" id="QXTF01000005">
    <property type="protein sequence ID" value="RIX26858.1"/>
    <property type="molecule type" value="Genomic_DNA"/>
</dbReference>
<reference evidence="1 2" key="1">
    <citation type="submission" date="2018-09" db="EMBL/GenBank/DDBJ databases">
        <title>Sphingomonas sp. DAC4.</title>
        <authorList>
            <person name="Seo T."/>
        </authorList>
    </citation>
    <scope>NUCLEOTIDE SEQUENCE [LARGE SCALE GENOMIC DNA]</scope>
    <source>
        <strain evidence="1 2">DAC4</strain>
    </source>
</reference>
<dbReference type="OrthoDB" id="7471337at2"/>
<evidence type="ECO:0000313" key="2">
    <source>
        <dbReference type="Proteomes" id="UP000285023"/>
    </source>
</evidence>
<evidence type="ECO:0000313" key="1">
    <source>
        <dbReference type="EMBL" id="RIX26858.1"/>
    </source>
</evidence>
<protein>
    <submittedName>
        <fullName evidence="1">Uncharacterized protein</fullName>
    </submittedName>
</protein>
<proteinExistence type="predicted"/>
<keyword evidence="2" id="KW-1185">Reference proteome</keyword>
<name>A0A418PY77_9SPHN</name>
<gene>
    <name evidence="1" type="ORF">D3M59_11775</name>
</gene>
<organism evidence="1 2">
    <name type="scientific">Sphingomonas edaphi</name>
    <dbReference type="NCBI Taxonomy" id="2315689"/>
    <lineage>
        <taxon>Bacteria</taxon>
        <taxon>Pseudomonadati</taxon>
        <taxon>Pseudomonadota</taxon>
        <taxon>Alphaproteobacteria</taxon>
        <taxon>Sphingomonadales</taxon>
        <taxon>Sphingomonadaceae</taxon>
        <taxon>Sphingomonas</taxon>
    </lineage>
</organism>
<dbReference type="RefSeq" id="WP_119533875.1">
    <property type="nucleotide sequence ID" value="NZ_QXTF01000005.1"/>
</dbReference>
<dbReference type="PROSITE" id="PS51257">
    <property type="entry name" value="PROKAR_LIPOPROTEIN"/>
    <property type="match status" value="1"/>
</dbReference>
<comment type="caution">
    <text evidence="1">The sequence shown here is derived from an EMBL/GenBank/DDBJ whole genome shotgun (WGS) entry which is preliminary data.</text>
</comment>
<accession>A0A418PY77</accession>
<dbReference type="Proteomes" id="UP000285023">
    <property type="component" value="Unassembled WGS sequence"/>
</dbReference>